<comment type="caution">
    <text evidence="2">The sequence shown here is derived from an EMBL/GenBank/DDBJ whole genome shotgun (WGS) entry which is preliminary data.</text>
</comment>
<reference evidence="2 3" key="1">
    <citation type="submission" date="2021-06" db="EMBL/GenBank/DDBJ databases">
        <authorList>
            <person name="Palmer J.M."/>
        </authorList>
    </citation>
    <scope>NUCLEOTIDE SEQUENCE [LARGE SCALE GENOMIC DNA]</scope>
    <source>
        <strain evidence="3">if_2019</strain>
        <tissue evidence="2">Muscle</tissue>
    </source>
</reference>
<sequence>MFDADDCMLSLDGLFFEKPIVHKVRPLPPEANQWQLDEPPPLTHIPTTQDMQKEAESLSALYSFKPKPKKSQPHLKGLMALSSDVNCLCSFNDEERKFEETQGHGTSNPSGHDGRSGDEGLKDYSEGSLLSGREGDETWLVSRHAAFSRCLPGLTLRRRQVSLTHQS</sequence>
<feature type="region of interest" description="Disordered" evidence="1">
    <location>
        <begin position="98"/>
        <end position="129"/>
    </location>
</feature>
<evidence type="ECO:0000313" key="3">
    <source>
        <dbReference type="Proteomes" id="UP001482620"/>
    </source>
</evidence>
<protein>
    <submittedName>
        <fullName evidence="2">Uncharacterized protein</fullName>
    </submittedName>
</protein>
<organism evidence="2 3">
    <name type="scientific">Ilyodon furcidens</name>
    <name type="common">goldbreast splitfin</name>
    <dbReference type="NCBI Taxonomy" id="33524"/>
    <lineage>
        <taxon>Eukaryota</taxon>
        <taxon>Metazoa</taxon>
        <taxon>Chordata</taxon>
        <taxon>Craniata</taxon>
        <taxon>Vertebrata</taxon>
        <taxon>Euteleostomi</taxon>
        <taxon>Actinopterygii</taxon>
        <taxon>Neopterygii</taxon>
        <taxon>Teleostei</taxon>
        <taxon>Neoteleostei</taxon>
        <taxon>Acanthomorphata</taxon>
        <taxon>Ovalentaria</taxon>
        <taxon>Atherinomorphae</taxon>
        <taxon>Cyprinodontiformes</taxon>
        <taxon>Goodeidae</taxon>
        <taxon>Ilyodon</taxon>
    </lineage>
</organism>
<keyword evidence="3" id="KW-1185">Reference proteome</keyword>
<dbReference type="Proteomes" id="UP001482620">
    <property type="component" value="Unassembled WGS sequence"/>
</dbReference>
<evidence type="ECO:0000256" key="1">
    <source>
        <dbReference type="SAM" id="MobiDB-lite"/>
    </source>
</evidence>
<name>A0ABV0UAJ7_9TELE</name>
<feature type="compositionally biased region" description="Basic and acidic residues" evidence="1">
    <location>
        <begin position="112"/>
        <end position="125"/>
    </location>
</feature>
<accession>A0ABV0UAJ7</accession>
<gene>
    <name evidence="2" type="ORF">ILYODFUR_033405</name>
</gene>
<dbReference type="EMBL" id="JAHRIQ010063601">
    <property type="protein sequence ID" value="MEQ2242207.1"/>
    <property type="molecule type" value="Genomic_DNA"/>
</dbReference>
<evidence type="ECO:0000313" key="2">
    <source>
        <dbReference type="EMBL" id="MEQ2242207.1"/>
    </source>
</evidence>
<proteinExistence type="predicted"/>